<keyword evidence="2" id="KW-1185">Reference proteome</keyword>
<evidence type="ECO:0000313" key="1">
    <source>
        <dbReference type="EMBL" id="GAA3962999.1"/>
    </source>
</evidence>
<organism evidence="1 2">
    <name type="scientific">Gordonia caeni</name>
    <dbReference type="NCBI Taxonomy" id="1007097"/>
    <lineage>
        <taxon>Bacteria</taxon>
        <taxon>Bacillati</taxon>
        <taxon>Actinomycetota</taxon>
        <taxon>Actinomycetes</taxon>
        <taxon>Mycobacteriales</taxon>
        <taxon>Gordoniaceae</taxon>
        <taxon>Gordonia</taxon>
    </lineage>
</organism>
<proteinExistence type="predicted"/>
<gene>
    <name evidence="1" type="ORF">GCM10022231_24050</name>
</gene>
<protein>
    <recommendedName>
        <fullName evidence="3">Terminase small subunit</fullName>
    </recommendedName>
</protein>
<reference evidence="2" key="1">
    <citation type="journal article" date="2019" name="Int. J. Syst. Evol. Microbiol.">
        <title>The Global Catalogue of Microorganisms (GCM) 10K type strain sequencing project: providing services to taxonomists for standard genome sequencing and annotation.</title>
        <authorList>
            <consortium name="The Broad Institute Genomics Platform"/>
            <consortium name="The Broad Institute Genome Sequencing Center for Infectious Disease"/>
            <person name="Wu L."/>
            <person name="Ma J."/>
        </authorList>
    </citation>
    <scope>NUCLEOTIDE SEQUENCE [LARGE SCALE GENOMIC DNA]</scope>
    <source>
        <strain evidence="2">JCM 16923</strain>
    </source>
</reference>
<comment type="caution">
    <text evidence="1">The sequence shown here is derived from an EMBL/GenBank/DDBJ whole genome shotgun (WGS) entry which is preliminary data.</text>
</comment>
<evidence type="ECO:0000313" key="2">
    <source>
        <dbReference type="Proteomes" id="UP001418444"/>
    </source>
</evidence>
<evidence type="ECO:0008006" key="3">
    <source>
        <dbReference type="Google" id="ProtNLM"/>
    </source>
</evidence>
<accession>A0ABP7PBU9</accession>
<name>A0ABP7PBU9_9ACTN</name>
<sequence length="112" mass="12589">MADDEQESRLSARGRRLWDELVSESTPETTKALIEEACRTADRLDRLNWACKRDGIIELIEREDLDGTYSIEIGNAMAEARQQGQALKNLLIEIGKRSENPSGVEDDILDGL</sequence>
<dbReference type="EMBL" id="BAAAZW010000006">
    <property type="protein sequence ID" value="GAA3962999.1"/>
    <property type="molecule type" value="Genomic_DNA"/>
</dbReference>
<dbReference type="Proteomes" id="UP001418444">
    <property type="component" value="Unassembled WGS sequence"/>
</dbReference>
<dbReference type="RefSeq" id="WP_344784021.1">
    <property type="nucleotide sequence ID" value="NZ_BAAAZW010000006.1"/>
</dbReference>